<name>A0A378JXZ1_9GAMM</name>
<evidence type="ECO:0000313" key="3">
    <source>
        <dbReference type="Proteomes" id="UP000054985"/>
    </source>
</evidence>
<dbReference type="RefSeq" id="WP_028384509.1">
    <property type="nucleotide sequence ID" value="NZ_CAAAJG010000001.1"/>
</dbReference>
<dbReference type="OrthoDB" id="5651611at2"/>
<evidence type="ECO:0000313" key="4">
    <source>
        <dbReference type="Proteomes" id="UP000254040"/>
    </source>
</evidence>
<dbReference type="EMBL" id="UGOG01000001">
    <property type="protein sequence ID" value="STX62910.1"/>
    <property type="molecule type" value="Genomic_DNA"/>
</dbReference>
<dbReference type="Proteomes" id="UP000054985">
    <property type="component" value="Unassembled WGS sequence"/>
</dbReference>
<evidence type="ECO:0000313" key="2">
    <source>
        <dbReference type="EMBL" id="STX62910.1"/>
    </source>
</evidence>
<dbReference type="EMBL" id="LNYN01000020">
    <property type="protein sequence ID" value="KTD34214.1"/>
    <property type="molecule type" value="Genomic_DNA"/>
</dbReference>
<proteinExistence type="predicted"/>
<protein>
    <submittedName>
        <fullName evidence="2">Uncharacterized protein</fullName>
    </submittedName>
</protein>
<organism evidence="2 4">
    <name type="scientific">Legionella moravica</name>
    <dbReference type="NCBI Taxonomy" id="39962"/>
    <lineage>
        <taxon>Bacteria</taxon>
        <taxon>Pseudomonadati</taxon>
        <taxon>Pseudomonadota</taxon>
        <taxon>Gammaproteobacteria</taxon>
        <taxon>Legionellales</taxon>
        <taxon>Legionellaceae</taxon>
        <taxon>Legionella</taxon>
    </lineage>
</organism>
<dbReference type="AlphaFoldDB" id="A0A378JXZ1"/>
<sequence>MQEWLVSFFQNIEGSTLTLNGKTYKRSDCIRIGGGAEKQVCQFKGESFCFFIPNRYQSEQQWVHKINLEKLILDEISQLGLKTQQFEVVDIEIAVPGSPTRSIKGLLTQDFESLCQHENIVIHDCKGDKRVIGTAPDFHSMREQFKNKEFVQKMFKQLIKEYAVAYTFSLPINILQLNDDSQHIIFELPKDISEPPVVRYMFWDVVSDVKSLPFEFMVPTLNRFKRGPDEFNRTNNDVAALLYLSNTVACSIWDMHDHKKHNLLDIGDQFDFVDELQSDILKAINNDVFLKDALEHAQSLAIPYFNKLFDELRTEPKEFNADEFKVLMLMAISSGHMEVIEQVYRLRPQYIALSEKCIDSLLIASREYGNLEVIEFITSTLGKEKNNFEKERKLQIQEQENRVKSEELKNHFLQKYTKQLISDKRSWCGLYSFFATSHVRNEMDLTELVKHAQGLSRQGTGKRSQLVMKELGWLDADNNIIGELSTIMIQPTR</sequence>
<accession>A0A378JXZ1</accession>
<gene>
    <name evidence="1" type="ORF">Lmor_1611</name>
    <name evidence="2" type="ORF">NCTC12239_01849</name>
</gene>
<reference evidence="1 3" key="1">
    <citation type="submission" date="2015-11" db="EMBL/GenBank/DDBJ databases">
        <title>Genomic analysis of 38 Legionella species identifies large and diverse effector repertoires.</title>
        <authorList>
            <person name="Burstein D."/>
            <person name="Amaro F."/>
            <person name="Zusman T."/>
            <person name="Lifshitz Z."/>
            <person name="Cohen O."/>
            <person name="Gilbert J.A."/>
            <person name="Pupko T."/>
            <person name="Shuman H.A."/>
            <person name="Segal G."/>
        </authorList>
    </citation>
    <scope>NUCLEOTIDE SEQUENCE [LARGE SCALE GENOMIC DNA]</scope>
    <source>
        <strain evidence="1 3">ATCC 43877</strain>
    </source>
</reference>
<dbReference type="Proteomes" id="UP000254040">
    <property type="component" value="Unassembled WGS sequence"/>
</dbReference>
<keyword evidence="3" id="KW-1185">Reference proteome</keyword>
<reference evidence="2 4" key="2">
    <citation type="submission" date="2018-06" db="EMBL/GenBank/DDBJ databases">
        <authorList>
            <consortium name="Pathogen Informatics"/>
            <person name="Doyle S."/>
        </authorList>
    </citation>
    <scope>NUCLEOTIDE SEQUENCE [LARGE SCALE GENOMIC DNA]</scope>
    <source>
        <strain evidence="2 4">NCTC12239</strain>
    </source>
</reference>
<evidence type="ECO:0000313" key="1">
    <source>
        <dbReference type="EMBL" id="KTD34214.1"/>
    </source>
</evidence>